<keyword evidence="2" id="KW-0812">Transmembrane</keyword>
<keyword evidence="1" id="KW-0479">Metal-binding</keyword>
<dbReference type="Proteomes" id="UP000504607">
    <property type="component" value="Chromosome 5"/>
</dbReference>
<feature type="domain" description="RING-type" evidence="3">
    <location>
        <begin position="104"/>
        <end position="146"/>
    </location>
</feature>
<proteinExistence type="predicted"/>
<dbReference type="SMART" id="SM00184">
    <property type="entry name" value="RING"/>
    <property type="match status" value="1"/>
</dbReference>
<dbReference type="PANTHER" id="PTHR45676">
    <property type="entry name" value="RING-H2 FINGER PROTEIN ATL51-RELATED"/>
    <property type="match status" value="1"/>
</dbReference>
<feature type="transmembrane region" description="Helical" evidence="2">
    <location>
        <begin position="29"/>
        <end position="49"/>
    </location>
</feature>
<dbReference type="SUPFAM" id="SSF57850">
    <property type="entry name" value="RING/U-box"/>
    <property type="match status" value="1"/>
</dbReference>
<dbReference type="InParanoid" id="A0A6I9R9J2"/>
<keyword evidence="1" id="KW-0863">Zinc-finger</keyword>
<dbReference type="PANTHER" id="PTHR45676:SF41">
    <property type="entry name" value="RING-H2 FINGER PROTEIN ATL66"/>
    <property type="match status" value="1"/>
</dbReference>
<dbReference type="InterPro" id="IPR013083">
    <property type="entry name" value="Znf_RING/FYVE/PHD"/>
</dbReference>
<gene>
    <name evidence="5" type="primary">LOC105045857</name>
</gene>
<organism evidence="4 5">
    <name type="scientific">Elaeis guineensis var. tenera</name>
    <name type="common">Oil palm</name>
    <dbReference type="NCBI Taxonomy" id="51953"/>
    <lineage>
        <taxon>Eukaryota</taxon>
        <taxon>Viridiplantae</taxon>
        <taxon>Streptophyta</taxon>
        <taxon>Embryophyta</taxon>
        <taxon>Tracheophyta</taxon>
        <taxon>Spermatophyta</taxon>
        <taxon>Magnoliopsida</taxon>
        <taxon>Liliopsida</taxon>
        <taxon>Arecaceae</taxon>
        <taxon>Arecoideae</taxon>
        <taxon>Cocoseae</taxon>
        <taxon>Elaeidinae</taxon>
        <taxon>Elaeis</taxon>
    </lineage>
</organism>
<dbReference type="GO" id="GO:0016567">
    <property type="term" value="P:protein ubiquitination"/>
    <property type="evidence" value="ECO:0007669"/>
    <property type="project" value="UniProtKB-UniPathway"/>
</dbReference>
<dbReference type="UniPathway" id="UPA00143"/>
<evidence type="ECO:0000256" key="1">
    <source>
        <dbReference type="PROSITE-ProRule" id="PRU00175"/>
    </source>
</evidence>
<reference evidence="5" key="1">
    <citation type="submission" date="2025-08" db="UniProtKB">
        <authorList>
            <consortium name="RefSeq"/>
        </authorList>
    </citation>
    <scope>IDENTIFICATION</scope>
</reference>
<dbReference type="PROSITE" id="PS50089">
    <property type="entry name" value="ZF_RING_2"/>
    <property type="match status" value="1"/>
</dbReference>
<accession>A0A6I9R9J2</accession>
<evidence type="ECO:0000313" key="4">
    <source>
        <dbReference type="Proteomes" id="UP000504607"/>
    </source>
</evidence>
<dbReference type="Pfam" id="PF13639">
    <property type="entry name" value="zf-RING_2"/>
    <property type="match status" value="1"/>
</dbReference>
<sequence>MADQEASETFHWRYAGLDDKNFQIHGGSLLFLLIIFAVLVFVALLCLYIRWACRGYHRWTTATGTGDLSSESAFPRPLGLDLETIGSFPVHSHQRSSSGDEAQCAICLSCLIEGEKVKVLPTCTHSFHPECIDEWLKTHSSCPLCRAFLGGSTAEPVAVVV</sequence>
<protein>
    <submittedName>
        <fullName evidence="5">RING-H2 finger protein ATL66-like</fullName>
    </submittedName>
</protein>
<evidence type="ECO:0000256" key="2">
    <source>
        <dbReference type="SAM" id="Phobius"/>
    </source>
</evidence>
<dbReference type="OrthoDB" id="8062037at2759"/>
<name>A0A6I9R9J2_ELAGV</name>
<dbReference type="KEGG" id="egu:105045857"/>
<dbReference type="FunCoup" id="A0A6I9R9J2">
    <property type="interactions" value="695"/>
</dbReference>
<dbReference type="InterPro" id="IPR001841">
    <property type="entry name" value="Znf_RING"/>
</dbReference>
<keyword evidence="4" id="KW-1185">Reference proteome</keyword>
<keyword evidence="2" id="KW-0472">Membrane</keyword>
<keyword evidence="1" id="KW-0862">Zinc</keyword>
<dbReference type="Gene3D" id="3.30.40.10">
    <property type="entry name" value="Zinc/RING finger domain, C3HC4 (zinc finger)"/>
    <property type="match status" value="1"/>
</dbReference>
<evidence type="ECO:0000259" key="3">
    <source>
        <dbReference type="PROSITE" id="PS50089"/>
    </source>
</evidence>
<dbReference type="GO" id="GO:0008270">
    <property type="term" value="F:zinc ion binding"/>
    <property type="evidence" value="ECO:0007669"/>
    <property type="project" value="UniProtKB-KW"/>
</dbReference>
<dbReference type="AlphaFoldDB" id="A0A6I9R9J2"/>
<dbReference type="RefSeq" id="XP_010922581.1">
    <property type="nucleotide sequence ID" value="XM_010924279.3"/>
</dbReference>
<keyword evidence="2" id="KW-1133">Transmembrane helix</keyword>
<evidence type="ECO:0000313" key="5">
    <source>
        <dbReference type="RefSeq" id="XP_010922581.1"/>
    </source>
</evidence>
<dbReference type="CDD" id="cd16461">
    <property type="entry name" value="RING-H2_EL5-like"/>
    <property type="match status" value="1"/>
</dbReference>
<dbReference type="GeneID" id="105045857"/>